<comment type="caution">
    <text evidence="2">The sequence shown here is derived from an EMBL/GenBank/DDBJ whole genome shotgun (WGS) entry which is preliminary data.</text>
</comment>
<evidence type="ECO:0000313" key="3">
    <source>
        <dbReference type="Proteomes" id="UP000729402"/>
    </source>
</evidence>
<feature type="compositionally biased region" description="Basic and acidic residues" evidence="1">
    <location>
        <begin position="150"/>
        <end position="159"/>
    </location>
</feature>
<dbReference type="EMBL" id="JAAALK010000080">
    <property type="protein sequence ID" value="KAG8092173.1"/>
    <property type="molecule type" value="Genomic_DNA"/>
</dbReference>
<evidence type="ECO:0000313" key="2">
    <source>
        <dbReference type="EMBL" id="KAG8092173.1"/>
    </source>
</evidence>
<organism evidence="2 3">
    <name type="scientific">Zizania palustris</name>
    <name type="common">Northern wild rice</name>
    <dbReference type="NCBI Taxonomy" id="103762"/>
    <lineage>
        <taxon>Eukaryota</taxon>
        <taxon>Viridiplantae</taxon>
        <taxon>Streptophyta</taxon>
        <taxon>Embryophyta</taxon>
        <taxon>Tracheophyta</taxon>
        <taxon>Spermatophyta</taxon>
        <taxon>Magnoliopsida</taxon>
        <taxon>Liliopsida</taxon>
        <taxon>Poales</taxon>
        <taxon>Poaceae</taxon>
        <taxon>BOP clade</taxon>
        <taxon>Oryzoideae</taxon>
        <taxon>Oryzeae</taxon>
        <taxon>Zizaniinae</taxon>
        <taxon>Zizania</taxon>
    </lineage>
</organism>
<gene>
    <name evidence="2" type="ORF">GUJ93_ZPchr0012g20214</name>
</gene>
<sequence length="176" mass="19116">MFELFHFQMCNYSSMDGGFFTARPIWSSYSRREAPSIRTSPQVRRQTEKSLRSPTSYPFCSVELRISVLPARRLPMGEDDHGGRALPQDLLSSNALAHGGCLLTTASYASLNGILYCQNHFWKLAVQADGAATATCRSPPRAGKNNAEPKAAEPAKDDPDTAAGAAKEDASPEHVA</sequence>
<feature type="compositionally biased region" description="Basic and acidic residues" evidence="1">
    <location>
        <begin position="166"/>
        <end position="176"/>
    </location>
</feature>
<keyword evidence="3" id="KW-1185">Reference proteome</keyword>
<feature type="region of interest" description="Disordered" evidence="1">
    <location>
        <begin position="134"/>
        <end position="176"/>
    </location>
</feature>
<name>A0A8J6BVT1_ZIZPA</name>
<reference evidence="2" key="1">
    <citation type="journal article" date="2021" name="bioRxiv">
        <title>Whole Genome Assembly and Annotation of Northern Wild Rice, Zizania palustris L., Supports a Whole Genome Duplication in the Zizania Genus.</title>
        <authorList>
            <person name="Haas M."/>
            <person name="Kono T."/>
            <person name="Macchietto M."/>
            <person name="Millas R."/>
            <person name="McGilp L."/>
            <person name="Shao M."/>
            <person name="Duquette J."/>
            <person name="Hirsch C.N."/>
            <person name="Kimball J."/>
        </authorList>
    </citation>
    <scope>NUCLEOTIDE SEQUENCE</scope>
    <source>
        <tissue evidence="2">Fresh leaf tissue</tissue>
    </source>
</reference>
<dbReference type="AlphaFoldDB" id="A0A8J6BVT1"/>
<proteinExistence type="predicted"/>
<evidence type="ECO:0000256" key="1">
    <source>
        <dbReference type="SAM" id="MobiDB-lite"/>
    </source>
</evidence>
<accession>A0A8J6BVT1</accession>
<protein>
    <submittedName>
        <fullName evidence="2">Uncharacterized protein</fullName>
    </submittedName>
</protein>
<dbReference type="Proteomes" id="UP000729402">
    <property type="component" value="Unassembled WGS sequence"/>
</dbReference>
<dbReference type="OrthoDB" id="6129702at2759"/>
<reference evidence="2" key="2">
    <citation type="submission" date="2021-02" db="EMBL/GenBank/DDBJ databases">
        <authorList>
            <person name="Kimball J.A."/>
            <person name="Haas M.W."/>
            <person name="Macchietto M."/>
            <person name="Kono T."/>
            <person name="Duquette J."/>
            <person name="Shao M."/>
        </authorList>
    </citation>
    <scope>NUCLEOTIDE SEQUENCE</scope>
    <source>
        <tissue evidence="2">Fresh leaf tissue</tissue>
    </source>
</reference>